<reference evidence="1 2" key="1">
    <citation type="submission" date="2016-12" db="EMBL/GenBank/DDBJ databases">
        <title>The new phylogeny of genus Mycobacterium.</title>
        <authorList>
            <person name="Tortoli E."/>
            <person name="Trovato A."/>
            <person name="Cirillo D.M."/>
        </authorList>
    </citation>
    <scope>NUCLEOTIDE SEQUENCE [LARGE SCALE GENOMIC DNA]</scope>
    <source>
        <strain evidence="1 2">DSM 45130</strain>
    </source>
</reference>
<dbReference type="Proteomes" id="UP000192801">
    <property type="component" value="Unassembled WGS sequence"/>
</dbReference>
<sequence length="59" mass="6302">MQREPRHQKQVGPALLTSEAECRLEFGDGARIGAGDNAKATMPALVGSEGAEPLRILTR</sequence>
<name>A0A1X0D5K6_9MYCO</name>
<proteinExistence type="predicted"/>
<protein>
    <submittedName>
        <fullName evidence="1">Uncharacterized protein</fullName>
    </submittedName>
</protein>
<dbReference type="AlphaFoldDB" id="A0A1X0D5K6"/>
<gene>
    <name evidence="1" type="ORF">BST26_15420</name>
</gene>
<keyword evidence="2" id="KW-1185">Reference proteome</keyword>
<organism evidence="1 2">
    <name type="scientific">Mycolicibacterium insubricum</name>
    <dbReference type="NCBI Taxonomy" id="444597"/>
    <lineage>
        <taxon>Bacteria</taxon>
        <taxon>Bacillati</taxon>
        <taxon>Actinomycetota</taxon>
        <taxon>Actinomycetes</taxon>
        <taxon>Mycobacteriales</taxon>
        <taxon>Mycobacteriaceae</taxon>
        <taxon>Mycolicibacterium</taxon>
    </lineage>
</organism>
<evidence type="ECO:0000313" key="1">
    <source>
        <dbReference type="EMBL" id="ORA67696.1"/>
    </source>
</evidence>
<dbReference type="EMBL" id="MVHS01000041">
    <property type="protein sequence ID" value="ORA67696.1"/>
    <property type="molecule type" value="Genomic_DNA"/>
</dbReference>
<evidence type="ECO:0000313" key="2">
    <source>
        <dbReference type="Proteomes" id="UP000192801"/>
    </source>
</evidence>
<accession>A0A1X0D5K6</accession>
<comment type="caution">
    <text evidence="1">The sequence shown here is derived from an EMBL/GenBank/DDBJ whole genome shotgun (WGS) entry which is preliminary data.</text>
</comment>